<feature type="transmembrane region" description="Helical" evidence="1">
    <location>
        <begin position="253"/>
        <end position="277"/>
    </location>
</feature>
<protein>
    <submittedName>
        <fullName evidence="2">Uncharacterized protein</fullName>
    </submittedName>
</protein>
<name>A0A918GRH0_9PSEU</name>
<reference evidence="2" key="2">
    <citation type="submission" date="2020-09" db="EMBL/GenBank/DDBJ databases">
        <authorList>
            <person name="Sun Q."/>
            <person name="Ohkuma M."/>
        </authorList>
    </citation>
    <scope>NUCLEOTIDE SEQUENCE</scope>
    <source>
        <strain evidence="2">JCM 3276</strain>
    </source>
</reference>
<reference evidence="2" key="1">
    <citation type="journal article" date="2014" name="Int. J. Syst. Evol. Microbiol.">
        <title>Complete genome sequence of Corynebacterium casei LMG S-19264T (=DSM 44701T), isolated from a smear-ripened cheese.</title>
        <authorList>
            <consortium name="US DOE Joint Genome Institute (JGI-PGF)"/>
            <person name="Walter F."/>
            <person name="Albersmeier A."/>
            <person name="Kalinowski J."/>
            <person name="Ruckert C."/>
        </authorList>
    </citation>
    <scope>NUCLEOTIDE SEQUENCE</scope>
    <source>
        <strain evidence="2">JCM 3276</strain>
    </source>
</reference>
<keyword evidence="3" id="KW-1185">Reference proteome</keyword>
<comment type="caution">
    <text evidence="2">The sequence shown here is derived from an EMBL/GenBank/DDBJ whole genome shotgun (WGS) entry which is preliminary data.</text>
</comment>
<dbReference type="RefSeq" id="WP_189213837.1">
    <property type="nucleotide sequence ID" value="NZ_BMRB01000008.1"/>
</dbReference>
<feature type="transmembrane region" description="Helical" evidence="1">
    <location>
        <begin position="207"/>
        <end position="226"/>
    </location>
</feature>
<dbReference type="EMBL" id="BMRB01000008">
    <property type="protein sequence ID" value="GGS55910.1"/>
    <property type="molecule type" value="Genomic_DNA"/>
</dbReference>
<feature type="transmembrane region" description="Helical" evidence="1">
    <location>
        <begin position="180"/>
        <end position="201"/>
    </location>
</feature>
<evidence type="ECO:0000256" key="1">
    <source>
        <dbReference type="SAM" id="Phobius"/>
    </source>
</evidence>
<feature type="transmembrane region" description="Helical" evidence="1">
    <location>
        <begin position="297"/>
        <end position="318"/>
    </location>
</feature>
<sequence length="342" mass="36567">MRDIVIGLLADPDLPAALAERLSADLPERLGEPAATVDTAQDPFESMYPDHGRLMDKATERIRATSWDLAICITDLPIRSASGPVLASVDPASRVAVVSLPALGGVRLLSRLRSVVLPLIRALAERRVPSELPGLRVLAPDPEDGTVEIVWPGRFHRTRLLAGMVRANRPWQLILGLSRALASAMTGVAFGVLYSTIWALATALHPLRLAALTVATIAAMTVWLIAGHRLWESRSRATVVPDPQVRLRNASTAITVAVGTFAFFTALFAIALAAVAIVVPPAYLETTLGHPVGVGDYVTIALMASALGTLAGAVGSGLEDDTTVRLATYGYREQERRERVED</sequence>
<organism evidence="2 3">
    <name type="scientific">Actinokineospora fastidiosa</name>
    <dbReference type="NCBI Taxonomy" id="1816"/>
    <lineage>
        <taxon>Bacteria</taxon>
        <taxon>Bacillati</taxon>
        <taxon>Actinomycetota</taxon>
        <taxon>Actinomycetes</taxon>
        <taxon>Pseudonocardiales</taxon>
        <taxon>Pseudonocardiaceae</taxon>
        <taxon>Actinokineospora</taxon>
    </lineage>
</organism>
<keyword evidence="1" id="KW-0472">Membrane</keyword>
<evidence type="ECO:0000313" key="3">
    <source>
        <dbReference type="Proteomes" id="UP000660680"/>
    </source>
</evidence>
<dbReference type="AlphaFoldDB" id="A0A918GRH0"/>
<keyword evidence="1" id="KW-0812">Transmembrane</keyword>
<gene>
    <name evidence="2" type="ORF">GCM10010171_58570</name>
</gene>
<keyword evidence="1" id="KW-1133">Transmembrane helix</keyword>
<accession>A0A918GRH0</accession>
<evidence type="ECO:0000313" key="2">
    <source>
        <dbReference type="EMBL" id="GGS55910.1"/>
    </source>
</evidence>
<proteinExistence type="predicted"/>
<dbReference type="Proteomes" id="UP000660680">
    <property type="component" value="Unassembled WGS sequence"/>
</dbReference>